<keyword evidence="3" id="KW-1185">Reference proteome</keyword>
<evidence type="ECO:0000313" key="3">
    <source>
        <dbReference type="Proteomes" id="UP000266673"/>
    </source>
</evidence>
<protein>
    <submittedName>
        <fullName evidence="2">Uncharacterized protein</fullName>
    </submittedName>
</protein>
<reference evidence="2 3" key="1">
    <citation type="submission" date="2018-06" db="EMBL/GenBank/DDBJ databases">
        <title>Comparative genomics reveals the genomic features of Rhizophagus irregularis, R. cerebriforme, R. diaphanum and Gigaspora rosea, and their symbiotic lifestyle signature.</title>
        <authorList>
            <person name="Morin E."/>
            <person name="San Clemente H."/>
            <person name="Chen E.C.H."/>
            <person name="De La Providencia I."/>
            <person name="Hainaut M."/>
            <person name="Kuo A."/>
            <person name="Kohler A."/>
            <person name="Murat C."/>
            <person name="Tang N."/>
            <person name="Roy S."/>
            <person name="Loubradou J."/>
            <person name="Henrissat B."/>
            <person name="Grigoriev I.V."/>
            <person name="Corradi N."/>
            <person name="Roux C."/>
            <person name="Martin F.M."/>
        </authorList>
    </citation>
    <scope>NUCLEOTIDE SEQUENCE [LARGE SCALE GENOMIC DNA]</scope>
    <source>
        <strain evidence="2 3">DAOM 194757</strain>
    </source>
</reference>
<evidence type="ECO:0000313" key="2">
    <source>
        <dbReference type="EMBL" id="RIB06632.1"/>
    </source>
</evidence>
<sequence length="87" mass="10064">MIYYALINMKKKHLINVNYDLARGEASLRTLIRHIWNSNSGRQGHSRAIEYMYVYSSLVIEFPLTSTVLLLGNCNSPMSSIMYKTFN</sequence>
<feature type="transmembrane region" description="Helical" evidence="1">
    <location>
        <begin position="52"/>
        <end position="72"/>
    </location>
</feature>
<keyword evidence="1" id="KW-1133">Transmembrane helix</keyword>
<dbReference type="Proteomes" id="UP000266673">
    <property type="component" value="Unassembled WGS sequence"/>
</dbReference>
<dbReference type="EMBL" id="QKWP01001786">
    <property type="protein sequence ID" value="RIB06632.1"/>
    <property type="molecule type" value="Genomic_DNA"/>
</dbReference>
<comment type="caution">
    <text evidence="2">The sequence shown here is derived from an EMBL/GenBank/DDBJ whole genome shotgun (WGS) entry which is preliminary data.</text>
</comment>
<organism evidence="2 3">
    <name type="scientific">Gigaspora rosea</name>
    <dbReference type="NCBI Taxonomy" id="44941"/>
    <lineage>
        <taxon>Eukaryota</taxon>
        <taxon>Fungi</taxon>
        <taxon>Fungi incertae sedis</taxon>
        <taxon>Mucoromycota</taxon>
        <taxon>Glomeromycotina</taxon>
        <taxon>Glomeromycetes</taxon>
        <taxon>Diversisporales</taxon>
        <taxon>Gigasporaceae</taxon>
        <taxon>Gigaspora</taxon>
    </lineage>
</organism>
<keyword evidence="1" id="KW-0472">Membrane</keyword>
<name>A0A397U8N1_9GLOM</name>
<keyword evidence="1" id="KW-0812">Transmembrane</keyword>
<proteinExistence type="predicted"/>
<accession>A0A397U8N1</accession>
<evidence type="ECO:0000256" key="1">
    <source>
        <dbReference type="SAM" id="Phobius"/>
    </source>
</evidence>
<dbReference type="AlphaFoldDB" id="A0A397U8N1"/>
<gene>
    <name evidence="2" type="ORF">C2G38_498627</name>
</gene>